<evidence type="ECO:0000313" key="2">
    <source>
        <dbReference type="EMBL" id="EYC00428.1"/>
    </source>
</evidence>
<dbReference type="Proteomes" id="UP000024635">
    <property type="component" value="Unassembled WGS sequence"/>
</dbReference>
<reference evidence="3" key="1">
    <citation type="journal article" date="2015" name="Nat. Genet.">
        <title>The genome and transcriptome of the zoonotic hookworm Ancylostoma ceylanicum identify infection-specific gene families.</title>
        <authorList>
            <person name="Schwarz E.M."/>
            <person name="Hu Y."/>
            <person name="Antoshechkin I."/>
            <person name="Miller M.M."/>
            <person name="Sternberg P.W."/>
            <person name="Aroian R.V."/>
        </authorList>
    </citation>
    <scope>NUCLEOTIDE SEQUENCE</scope>
    <source>
        <strain evidence="3">HY135</strain>
    </source>
</reference>
<gene>
    <name evidence="2" type="primary">Acey_s0116.g626</name>
    <name evidence="2" type="ORF">Y032_0116g626</name>
</gene>
<feature type="signal peptide" evidence="1">
    <location>
        <begin position="1"/>
        <end position="20"/>
    </location>
</feature>
<dbReference type="AlphaFoldDB" id="A0A016TCQ7"/>
<accession>A0A016TCQ7</accession>
<evidence type="ECO:0000256" key="1">
    <source>
        <dbReference type="SAM" id="SignalP"/>
    </source>
</evidence>
<keyword evidence="1" id="KW-0732">Signal</keyword>
<evidence type="ECO:0000313" key="3">
    <source>
        <dbReference type="Proteomes" id="UP000024635"/>
    </source>
</evidence>
<organism evidence="2 3">
    <name type="scientific">Ancylostoma ceylanicum</name>
    <dbReference type="NCBI Taxonomy" id="53326"/>
    <lineage>
        <taxon>Eukaryota</taxon>
        <taxon>Metazoa</taxon>
        <taxon>Ecdysozoa</taxon>
        <taxon>Nematoda</taxon>
        <taxon>Chromadorea</taxon>
        <taxon>Rhabditida</taxon>
        <taxon>Rhabditina</taxon>
        <taxon>Rhabditomorpha</taxon>
        <taxon>Strongyloidea</taxon>
        <taxon>Ancylostomatidae</taxon>
        <taxon>Ancylostomatinae</taxon>
        <taxon>Ancylostoma</taxon>
    </lineage>
</organism>
<dbReference type="OrthoDB" id="5840527at2759"/>
<proteinExistence type="predicted"/>
<name>A0A016TCQ7_9BILA</name>
<sequence>MNSIYFVFIIVVAIIQRVDASFPLSFHGYPSYVPYVRAVAAPAHIHAPVVHAAPSFYSFPVAYPQRQRELRNFAGAFQRESGLLTDVTIRFPLKKL</sequence>
<dbReference type="EMBL" id="JARK01001452">
    <property type="protein sequence ID" value="EYC00428.1"/>
    <property type="molecule type" value="Genomic_DNA"/>
</dbReference>
<keyword evidence="3" id="KW-1185">Reference proteome</keyword>
<comment type="caution">
    <text evidence="2">The sequence shown here is derived from an EMBL/GenBank/DDBJ whole genome shotgun (WGS) entry which is preliminary data.</text>
</comment>
<protein>
    <submittedName>
        <fullName evidence="2">Uncharacterized protein</fullName>
    </submittedName>
</protein>
<feature type="chain" id="PRO_5001487267" evidence="1">
    <location>
        <begin position="21"/>
        <end position="96"/>
    </location>
</feature>